<evidence type="ECO:0000256" key="10">
    <source>
        <dbReference type="RuleBase" id="RU364125"/>
    </source>
</evidence>
<comment type="function">
    <text evidence="1 10">Controls the rotational direction of flagella during chemotaxis.</text>
</comment>
<evidence type="ECO:0000256" key="1">
    <source>
        <dbReference type="ARBA" id="ARBA00002254"/>
    </source>
</evidence>
<organism evidence="12 13">
    <name type="scientific">Syntrophus gentianae</name>
    <dbReference type="NCBI Taxonomy" id="43775"/>
    <lineage>
        <taxon>Bacteria</taxon>
        <taxon>Pseudomonadati</taxon>
        <taxon>Thermodesulfobacteriota</taxon>
        <taxon>Syntrophia</taxon>
        <taxon>Syntrophales</taxon>
        <taxon>Syntrophaceae</taxon>
        <taxon>Syntrophus</taxon>
    </lineage>
</organism>
<dbReference type="GO" id="GO:0009425">
    <property type="term" value="C:bacterial-type flagellum basal body"/>
    <property type="evidence" value="ECO:0007669"/>
    <property type="project" value="InterPro"/>
</dbReference>
<evidence type="ECO:0000256" key="2">
    <source>
        <dbReference type="ARBA" id="ARBA00004162"/>
    </source>
</evidence>
<accession>A0A1H7XP79</accession>
<gene>
    <name evidence="12" type="ORF">SAMN04489760_11186</name>
</gene>
<evidence type="ECO:0000256" key="3">
    <source>
        <dbReference type="ARBA" id="ARBA00008281"/>
    </source>
</evidence>
<sequence>MKQKVQIDVLDVSLFDRDSDSEEKDSPGESSSLDPLDHQKNGNRWWKSKKTLLASCLAFFSASSIIIAFFILEFHQTKPKGNTVKKVPSPIYRNQQRFASLQDFVINFKDHNGKDRFCSCSLTLEAGPNDLPASEKDVIDLRKVLYKIFQQKKINELLVIRDKKALKDEISFEVQQQLGRKFLYKIFFTKFVIL</sequence>
<proteinExistence type="inferred from homology"/>
<keyword evidence="12" id="KW-0969">Cilium</keyword>
<evidence type="ECO:0000256" key="4">
    <source>
        <dbReference type="ARBA" id="ARBA00022475"/>
    </source>
</evidence>
<keyword evidence="7 10" id="KW-0283">Flagellar rotation</keyword>
<feature type="region of interest" description="Disordered" evidence="11">
    <location>
        <begin position="16"/>
        <end position="37"/>
    </location>
</feature>
<keyword evidence="4 10" id="KW-1003">Cell membrane</keyword>
<dbReference type="RefSeq" id="WP_093883427.1">
    <property type="nucleotide sequence ID" value="NZ_FOBS01000011.1"/>
</dbReference>
<dbReference type="OrthoDB" id="5616092at2"/>
<keyword evidence="5 10" id="KW-0145">Chemotaxis</keyword>
<dbReference type="GO" id="GO:0071978">
    <property type="term" value="P:bacterial-type flagellum-dependent swarming motility"/>
    <property type="evidence" value="ECO:0007669"/>
    <property type="project" value="TreeGrafter"/>
</dbReference>
<dbReference type="STRING" id="43775.SAMN04489760_11186"/>
<evidence type="ECO:0000313" key="12">
    <source>
        <dbReference type="EMBL" id="SEM35495.1"/>
    </source>
</evidence>
<protein>
    <recommendedName>
        <fullName evidence="10">Flagellar protein FliL</fullName>
    </recommendedName>
</protein>
<dbReference type="Proteomes" id="UP000198744">
    <property type="component" value="Unassembled WGS sequence"/>
</dbReference>
<keyword evidence="12" id="KW-0282">Flagellum</keyword>
<keyword evidence="8 10" id="KW-1133">Transmembrane helix</keyword>
<dbReference type="PANTHER" id="PTHR35091:SF2">
    <property type="entry name" value="FLAGELLAR PROTEIN FLIL"/>
    <property type="match status" value="1"/>
</dbReference>
<dbReference type="PANTHER" id="PTHR35091">
    <property type="entry name" value="FLAGELLAR PROTEIN FLIL"/>
    <property type="match status" value="1"/>
</dbReference>
<dbReference type="EMBL" id="FOBS01000011">
    <property type="protein sequence ID" value="SEM35495.1"/>
    <property type="molecule type" value="Genomic_DNA"/>
</dbReference>
<evidence type="ECO:0000256" key="9">
    <source>
        <dbReference type="ARBA" id="ARBA00023136"/>
    </source>
</evidence>
<dbReference type="GO" id="GO:0006935">
    <property type="term" value="P:chemotaxis"/>
    <property type="evidence" value="ECO:0007669"/>
    <property type="project" value="UniProtKB-KW"/>
</dbReference>
<name>A0A1H7XP79_9BACT</name>
<dbReference type="GO" id="GO:0005886">
    <property type="term" value="C:plasma membrane"/>
    <property type="evidence" value="ECO:0007669"/>
    <property type="project" value="UniProtKB-SubCell"/>
</dbReference>
<evidence type="ECO:0000256" key="7">
    <source>
        <dbReference type="ARBA" id="ARBA00022779"/>
    </source>
</evidence>
<evidence type="ECO:0000256" key="5">
    <source>
        <dbReference type="ARBA" id="ARBA00022500"/>
    </source>
</evidence>
<dbReference type="InterPro" id="IPR005503">
    <property type="entry name" value="FliL"/>
</dbReference>
<evidence type="ECO:0000256" key="6">
    <source>
        <dbReference type="ARBA" id="ARBA00022692"/>
    </source>
</evidence>
<dbReference type="AlphaFoldDB" id="A0A1H7XP79"/>
<keyword evidence="13" id="KW-1185">Reference proteome</keyword>
<comment type="similarity">
    <text evidence="3 10">Belongs to the FliL family.</text>
</comment>
<keyword evidence="12" id="KW-0966">Cell projection</keyword>
<keyword evidence="6 10" id="KW-0812">Transmembrane</keyword>
<evidence type="ECO:0000256" key="8">
    <source>
        <dbReference type="ARBA" id="ARBA00022989"/>
    </source>
</evidence>
<keyword evidence="9 10" id="KW-0472">Membrane</keyword>
<evidence type="ECO:0000313" key="13">
    <source>
        <dbReference type="Proteomes" id="UP000198744"/>
    </source>
</evidence>
<comment type="subcellular location">
    <subcellularLocation>
        <location evidence="2">Cell membrane</location>
        <topology evidence="2">Single-pass membrane protein</topology>
    </subcellularLocation>
</comment>
<reference evidence="12 13" key="1">
    <citation type="submission" date="2016-10" db="EMBL/GenBank/DDBJ databases">
        <authorList>
            <person name="de Groot N.N."/>
        </authorList>
    </citation>
    <scope>NUCLEOTIDE SEQUENCE [LARGE SCALE GENOMIC DNA]</scope>
    <source>
        <strain evidence="12 13">DSM 8423</strain>
    </source>
</reference>
<dbReference type="Pfam" id="PF03748">
    <property type="entry name" value="FliL"/>
    <property type="match status" value="1"/>
</dbReference>
<evidence type="ECO:0000256" key="11">
    <source>
        <dbReference type="SAM" id="MobiDB-lite"/>
    </source>
</evidence>
<feature type="transmembrane region" description="Helical" evidence="10">
    <location>
        <begin position="52"/>
        <end position="72"/>
    </location>
</feature>